<dbReference type="PANTHER" id="PTHR10491">
    <property type="entry name" value="DTDP-4-DEHYDRORHAMNOSE REDUCTASE"/>
    <property type="match status" value="1"/>
</dbReference>
<proteinExistence type="inferred from homology"/>
<dbReference type="InterPro" id="IPR029903">
    <property type="entry name" value="RmlD-like-bd"/>
</dbReference>
<name>A0A7Y0WST3_9GAMM</name>
<dbReference type="EMBL" id="JABCKY010000003">
    <property type="protein sequence ID" value="NMT64090.1"/>
    <property type="molecule type" value="Genomic_DNA"/>
</dbReference>
<feature type="domain" description="RmlD-like substrate binding" evidence="7">
    <location>
        <begin position="1"/>
        <end position="275"/>
    </location>
</feature>
<dbReference type="UniPathway" id="UPA00124"/>
<comment type="pathway">
    <text evidence="1 6">Carbohydrate biosynthesis; dTDP-L-rhamnose biosynthesis.</text>
</comment>
<evidence type="ECO:0000256" key="4">
    <source>
        <dbReference type="ARBA" id="ARBA00017099"/>
    </source>
</evidence>
<accession>A0A7Y0WST3</accession>
<evidence type="ECO:0000256" key="6">
    <source>
        <dbReference type="RuleBase" id="RU364082"/>
    </source>
</evidence>
<comment type="cofactor">
    <cofactor evidence="6">
        <name>Mg(2+)</name>
        <dbReference type="ChEBI" id="CHEBI:18420"/>
    </cofactor>
    <text evidence="6">Binds 1 Mg(2+) ion per monomer.</text>
</comment>
<organism evidence="8 9">
    <name type="scientific">Marinobacter orientalis</name>
    <dbReference type="NCBI Taxonomy" id="1928859"/>
    <lineage>
        <taxon>Bacteria</taxon>
        <taxon>Pseudomonadati</taxon>
        <taxon>Pseudomonadota</taxon>
        <taxon>Gammaproteobacteria</taxon>
        <taxon>Pseudomonadales</taxon>
        <taxon>Marinobacteraceae</taxon>
        <taxon>Marinobacter</taxon>
    </lineage>
</organism>
<evidence type="ECO:0000256" key="5">
    <source>
        <dbReference type="ARBA" id="ARBA00048200"/>
    </source>
</evidence>
<gene>
    <name evidence="8" type="ORF">HIU99_10820</name>
</gene>
<dbReference type="SUPFAM" id="SSF51735">
    <property type="entry name" value="NAD(P)-binding Rossmann-fold domains"/>
    <property type="match status" value="1"/>
</dbReference>
<dbReference type="Gene3D" id="3.40.50.720">
    <property type="entry name" value="NAD(P)-binding Rossmann-like Domain"/>
    <property type="match status" value="1"/>
</dbReference>
<dbReference type="RefSeq" id="WP_135955265.1">
    <property type="nucleotide sequence ID" value="NZ_JABCKY010000003.1"/>
</dbReference>
<dbReference type="AlphaFoldDB" id="A0A7Y0WST3"/>
<dbReference type="EC" id="1.1.1.133" evidence="3 6"/>
<dbReference type="OrthoDB" id="9803892at2"/>
<keyword evidence="6" id="KW-0521">NADP</keyword>
<comment type="similarity">
    <text evidence="2 6">Belongs to the dTDP-4-dehydrorhamnose reductase family.</text>
</comment>
<keyword evidence="9" id="KW-1185">Reference proteome</keyword>
<dbReference type="UniPathway" id="UPA00281"/>
<evidence type="ECO:0000256" key="1">
    <source>
        <dbReference type="ARBA" id="ARBA00004781"/>
    </source>
</evidence>
<evidence type="ECO:0000259" key="7">
    <source>
        <dbReference type="Pfam" id="PF04321"/>
    </source>
</evidence>
<dbReference type="InterPro" id="IPR005913">
    <property type="entry name" value="dTDP_dehydrorham_reduct"/>
</dbReference>
<dbReference type="Pfam" id="PF04321">
    <property type="entry name" value="RmlD_sub_bind"/>
    <property type="match status" value="1"/>
</dbReference>
<sequence>MHVLVIHDYGPLGRVLLERLRNTTLHISPLLVSDLETADLTALEGWIPDDTDLIVNALWLADPEIAEKDPETAHKAAFSLPVALAKHACERNIALLQLSSCYVFDGRKQSAYIASNPGQPCNELGKWQWECEQAVRALLPRHIILRTGWSLGRFIRKVQSVAAGSDVIRLPSKCHGQPVTVSDLSRVITAIVQQVDCGAEVWETYQYAGAEDISLYELGLAITGLSGIPSGIRVLDEMPAWAALEPVNATMICTKIRNTFGVKQLPWRSGLSEELHLLSLNGDRQLTDEPAG</sequence>
<dbReference type="GO" id="GO:0009243">
    <property type="term" value="P:O antigen biosynthetic process"/>
    <property type="evidence" value="ECO:0007669"/>
    <property type="project" value="UniProtKB-UniPathway"/>
</dbReference>
<dbReference type="GO" id="GO:0019305">
    <property type="term" value="P:dTDP-rhamnose biosynthetic process"/>
    <property type="evidence" value="ECO:0007669"/>
    <property type="project" value="UniProtKB-UniPathway"/>
</dbReference>
<evidence type="ECO:0000256" key="3">
    <source>
        <dbReference type="ARBA" id="ARBA00012929"/>
    </source>
</evidence>
<reference evidence="8 9" key="1">
    <citation type="submission" date="2020-04" db="EMBL/GenBank/DDBJ databases">
        <title>Marinobacter oceani sp. nov., isolated from marine solar saltern.</title>
        <authorList>
            <person name="Chen X.-Y."/>
        </authorList>
    </citation>
    <scope>NUCLEOTIDE SEQUENCE [LARGE SCALE GENOMIC DNA]</scope>
    <source>
        <strain evidence="8 9">W62</strain>
    </source>
</reference>
<dbReference type="InterPro" id="IPR036291">
    <property type="entry name" value="NAD(P)-bd_dom_sf"/>
</dbReference>
<dbReference type="PANTHER" id="PTHR10491:SF4">
    <property type="entry name" value="METHIONINE ADENOSYLTRANSFERASE 2 SUBUNIT BETA"/>
    <property type="match status" value="1"/>
</dbReference>
<dbReference type="Proteomes" id="UP000567186">
    <property type="component" value="Unassembled WGS sequence"/>
</dbReference>
<comment type="function">
    <text evidence="6">Catalyzes the reduction of dTDP-6-deoxy-L-lyxo-4-hexulose to yield dTDP-L-rhamnose.</text>
</comment>
<evidence type="ECO:0000256" key="2">
    <source>
        <dbReference type="ARBA" id="ARBA00010944"/>
    </source>
</evidence>
<evidence type="ECO:0000313" key="8">
    <source>
        <dbReference type="EMBL" id="NMT64090.1"/>
    </source>
</evidence>
<dbReference type="GO" id="GO:0008831">
    <property type="term" value="F:dTDP-4-dehydrorhamnose reductase activity"/>
    <property type="evidence" value="ECO:0007669"/>
    <property type="project" value="UniProtKB-EC"/>
</dbReference>
<evidence type="ECO:0000313" key="9">
    <source>
        <dbReference type="Proteomes" id="UP000567186"/>
    </source>
</evidence>
<comment type="catalytic activity">
    <reaction evidence="5 6">
        <text>dTDP-beta-L-rhamnose + NADP(+) = dTDP-4-dehydro-beta-L-rhamnose + NADPH + H(+)</text>
        <dbReference type="Rhea" id="RHEA:21796"/>
        <dbReference type="ChEBI" id="CHEBI:15378"/>
        <dbReference type="ChEBI" id="CHEBI:57510"/>
        <dbReference type="ChEBI" id="CHEBI:57783"/>
        <dbReference type="ChEBI" id="CHEBI:58349"/>
        <dbReference type="ChEBI" id="CHEBI:62830"/>
        <dbReference type="EC" id="1.1.1.133"/>
    </reaction>
</comment>
<keyword evidence="6" id="KW-0560">Oxidoreductase</keyword>
<protein>
    <recommendedName>
        <fullName evidence="4 6">dTDP-4-dehydrorhamnose reductase</fullName>
        <ecNumber evidence="3 6">1.1.1.133</ecNumber>
    </recommendedName>
</protein>
<comment type="caution">
    <text evidence="8">The sequence shown here is derived from an EMBL/GenBank/DDBJ whole genome shotgun (WGS) entry which is preliminary data.</text>
</comment>